<protein>
    <submittedName>
        <fullName evidence="4">Aldehyde oxidase</fullName>
    </submittedName>
</protein>
<evidence type="ECO:0000256" key="1">
    <source>
        <dbReference type="ARBA" id="ARBA00022505"/>
    </source>
</evidence>
<name>A0A2N3LE05_9BACI</name>
<accession>A0A2N3LE05</accession>
<keyword evidence="5" id="KW-1185">Reference proteome</keyword>
<dbReference type="SUPFAM" id="SSF56003">
    <property type="entry name" value="Molybdenum cofactor-binding domain"/>
    <property type="match status" value="1"/>
</dbReference>
<dbReference type="PANTHER" id="PTHR11908:SF132">
    <property type="entry name" value="ALDEHYDE OXIDASE 1-RELATED"/>
    <property type="match status" value="1"/>
</dbReference>
<dbReference type="InterPro" id="IPR000674">
    <property type="entry name" value="Ald_Oxase/Xan_DH_a/b"/>
</dbReference>
<dbReference type="InterPro" id="IPR008274">
    <property type="entry name" value="AldOxase/xan_DH_MoCoBD1"/>
</dbReference>
<dbReference type="OrthoDB" id="9759099at2"/>
<dbReference type="RefSeq" id="WP_101356454.1">
    <property type="nucleotide sequence ID" value="NZ_PIQO01000028.1"/>
</dbReference>
<dbReference type="SMART" id="SM01008">
    <property type="entry name" value="Ald_Xan_dh_C"/>
    <property type="match status" value="1"/>
</dbReference>
<keyword evidence="2" id="KW-0560">Oxidoreductase</keyword>
<reference evidence="4 5" key="1">
    <citation type="submission" date="2017-11" db="EMBL/GenBank/DDBJ databases">
        <title>Bacillus camelliae sp. nov., isolated from pu'er tea.</title>
        <authorList>
            <person name="Niu L."/>
        </authorList>
    </citation>
    <scope>NUCLEOTIDE SEQUENCE [LARGE SCALE GENOMIC DNA]</scope>
    <source>
        <strain evidence="4 5">7578-1</strain>
    </source>
</reference>
<comment type="caution">
    <text evidence="4">The sequence shown here is derived from an EMBL/GenBank/DDBJ whole genome shotgun (WGS) entry which is preliminary data.</text>
</comment>
<dbReference type="Pfam" id="PF01315">
    <property type="entry name" value="Ald_Xan_dh_C"/>
    <property type="match status" value="1"/>
</dbReference>
<evidence type="ECO:0000256" key="2">
    <source>
        <dbReference type="ARBA" id="ARBA00023002"/>
    </source>
</evidence>
<dbReference type="InterPro" id="IPR046867">
    <property type="entry name" value="AldOxase/xan_DH_MoCoBD2"/>
</dbReference>
<dbReference type="GO" id="GO:0016491">
    <property type="term" value="F:oxidoreductase activity"/>
    <property type="evidence" value="ECO:0007669"/>
    <property type="project" value="UniProtKB-KW"/>
</dbReference>
<dbReference type="InterPro" id="IPR036856">
    <property type="entry name" value="Ald_Oxase/Xan_DH_a/b_sf"/>
</dbReference>
<dbReference type="Gene3D" id="3.30.365.10">
    <property type="entry name" value="Aldehyde oxidase/xanthine dehydrogenase, molybdopterin binding domain"/>
    <property type="match status" value="4"/>
</dbReference>
<proteinExistence type="predicted"/>
<dbReference type="PANTHER" id="PTHR11908">
    <property type="entry name" value="XANTHINE DEHYDROGENASE"/>
    <property type="match status" value="1"/>
</dbReference>
<organism evidence="4 5">
    <name type="scientific">Heyndrickxia camelliae</name>
    <dbReference type="NCBI Taxonomy" id="1707093"/>
    <lineage>
        <taxon>Bacteria</taxon>
        <taxon>Bacillati</taxon>
        <taxon>Bacillota</taxon>
        <taxon>Bacilli</taxon>
        <taxon>Bacillales</taxon>
        <taxon>Bacillaceae</taxon>
        <taxon>Heyndrickxia</taxon>
    </lineage>
</organism>
<dbReference type="Proteomes" id="UP000233440">
    <property type="component" value="Unassembled WGS sequence"/>
</dbReference>
<feature type="domain" description="Aldehyde oxidase/xanthine dehydrogenase a/b hammerhead" evidence="3">
    <location>
        <begin position="18"/>
        <end position="121"/>
    </location>
</feature>
<dbReference type="Pfam" id="PF20256">
    <property type="entry name" value="MoCoBD_2"/>
    <property type="match status" value="1"/>
</dbReference>
<dbReference type="InterPro" id="IPR016208">
    <property type="entry name" value="Ald_Oxase/xanthine_DH-like"/>
</dbReference>
<dbReference type="GO" id="GO:0005506">
    <property type="term" value="F:iron ion binding"/>
    <property type="evidence" value="ECO:0007669"/>
    <property type="project" value="InterPro"/>
</dbReference>
<dbReference type="EMBL" id="PIQO01000028">
    <property type="protein sequence ID" value="PKR82764.1"/>
    <property type="molecule type" value="Genomic_DNA"/>
</dbReference>
<keyword evidence="1" id="KW-0500">Molybdenum</keyword>
<evidence type="ECO:0000313" key="5">
    <source>
        <dbReference type="Proteomes" id="UP000233440"/>
    </source>
</evidence>
<dbReference type="Gene3D" id="3.90.1170.50">
    <property type="entry name" value="Aldehyde oxidase/xanthine dehydrogenase, a/b hammerhead"/>
    <property type="match status" value="1"/>
</dbReference>
<evidence type="ECO:0000313" key="4">
    <source>
        <dbReference type="EMBL" id="PKR82764.1"/>
    </source>
</evidence>
<dbReference type="Pfam" id="PF02738">
    <property type="entry name" value="MoCoBD_1"/>
    <property type="match status" value="1"/>
</dbReference>
<dbReference type="InterPro" id="IPR037165">
    <property type="entry name" value="AldOxase/xan_DH_Mopterin-bd_sf"/>
</dbReference>
<dbReference type="SUPFAM" id="SSF54665">
    <property type="entry name" value="CO dehydrogenase molybdoprotein N-domain-like"/>
    <property type="match status" value="1"/>
</dbReference>
<sequence length="773" mass="84701">MSGLGKSIIRKEAFDKVTGNAKYVNDVPFSRVLETAFVLSSHAHAKIVSIDISQAEKVHGVKAIITGENLPLTGEDIFDRPILAYDKVRYFGEPVVMIVAEKKYQAKLAASFIKIRYSPLPVIQSPLEAMEQNSPLVHEKLGEYKVMKGVYPVPGTNIANHTKIRKGNVEDGFSRCDVIVEKSYSFTQSDHAAMETRCAIAEITPSGIVNIYSSSQAPYLIKKSLSSIFNIQEGKVDVHTPLVGGAYGGKAAIQLEYLAYIASRAVGGTPVKVLNSREEDLIMSPVHIGLTATVKIGCTADGKIQAAKYTYLFDGGAYSDKGVDMSKSAGIDCTGPYNIENVWCDSYCMYTNHPYSTSFRGFSHSELTFAADRTIDILAKEVNMDPIDFRLRNAIKQGDTTPTQSPLTASNIGNVTKCLKRLKELIGPNMEYRKEMGAGKVRSLGISCLWKTSNIDSDAGSGAIITFNNDGSMNLNTGLVEIGQGTKTALTQIIAERFKMDVSMIHVKMPVDTEITPEHWKTVASRGTFMVGRAVMDACNDAIDQFKHVASKILLVEEEDLEVAGGKVYLRANPDRSIPMAELAHGYKYPKGSAIGGEIIGRGKYILRNIVPIDQETGKGVPGPEWTVGAEAVEVEYDEENYTYELKKVYAVIDCGRLINPLLARGQVMGAAHMGLSFASREKFDFSYDGKVLNPQLRTYHLLRYGENPEYIVDFVETPFLDSPYGIRGIGEHGIIGIPAALANSLSNAMETELFTLPLTPENLWRSKNGDHS</sequence>
<gene>
    <name evidence="4" type="ORF">CWO92_22515</name>
</gene>
<evidence type="ECO:0000259" key="3">
    <source>
        <dbReference type="SMART" id="SM01008"/>
    </source>
</evidence>
<dbReference type="AlphaFoldDB" id="A0A2N3LE05"/>